<dbReference type="AlphaFoldDB" id="M0GZI0"/>
<feature type="domain" description="Phosphotyrosine protein phosphatase I" evidence="1">
    <location>
        <begin position="1"/>
        <end position="76"/>
    </location>
</feature>
<dbReference type="Pfam" id="PF01451">
    <property type="entry name" value="LMWPc"/>
    <property type="match status" value="1"/>
</dbReference>
<gene>
    <name evidence="2" type="ORF">C454_18294</name>
</gene>
<organism evidence="2 3">
    <name type="scientific">Haloferax gibbonsii (strain ATCC 33959 / DSM 4427 / JCM 8863 / NBRC 102184 / NCIMB 2188 / Ma 2.38)</name>
    <dbReference type="NCBI Taxonomy" id="1227459"/>
    <lineage>
        <taxon>Archaea</taxon>
        <taxon>Methanobacteriati</taxon>
        <taxon>Methanobacteriota</taxon>
        <taxon>Stenosarchaea group</taxon>
        <taxon>Halobacteria</taxon>
        <taxon>Halobacteriales</taxon>
        <taxon>Haloferacaceae</taxon>
        <taxon>Haloferax</taxon>
    </lineage>
</organism>
<dbReference type="Gene3D" id="3.40.50.2300">
    <property type="match status" value="1"/>
</dbReference>
<protein>
    <submittedName>
        <fullName evidence="2">Protein-tyrosine phosphatase, low molecular weight</fullName>
    </submittedName>
</protein>
<comment type="caution">
    <text evidence="2">The sequence shown here is derived from an EMBL/GenBank/DDBJ whole genome shotgun (WGS) entry which is preliminary data.</text>
</comment>
<sequence>MQEVGIDIATREPREVSTPELNESDVVATMGCSTLELDADVEVRDWALDDPHGQDMETVRAIRDEIEGRVSDLFDQYISEE</sequence>
<evidence type="ECO:0000313" key="3">
    <source>
        <dbReference type="Proteomes" id="UP000011571"/>
    </source>
</evidence>
<dbReference type="EMBL" id="AOLJ01000027">
    <property type="protein sequence ID" value="ELZ76274.1"/>
    <property type="molecule type" value="Genomic_DNA"/>
</dbReference>
<accession>M0GZI0</accession>
<name>M0GZI0_HALGM</name>
<evidence type="ECO:0000313" key="2">
    <source>
        <dbReference type="EMBL" id="ELZ76274.1"/>
    </source>
</evidence>
<dbReference type="InterPro" id="IPR036196">
    <property type="entry name" value="Ptyr_pPase_sf"/>
</dbReference>
<dbReference type="SMART" id="SM00226">
    <property type="entry name" value="LMWPc"/>
    <property type="match status" value="1"/>
</dbReference>
<proteinExistence type="predicted"/>
<reference evidence="2 3" key="1">
    <citation type="journal article" date="2014" name="PLoS Genet.">
        <title>Phylogenetically driven sequencing of extremely halophilic archaea reveals strategies for static and dynamic osmo-response.</title>
        <authorList>
            <person name="Becker E.A."/>
            <person name="Seitzer P.M."/>
            <person name="Tritt A."/>
            <person name="Larsen D."/>
            <person name="Krusor M."/>
            <person name="Yao A.I."/>
            <person name="Wu D."/>
            <person name="Madern D."/>
            <person name="Eisen J.A."/>
            <person name="Darling A.E."/>
            <person name="Facciotti M.T."/>
        </authorList>
    </citation>
    <scope>NUCLEOTIDE SEQUENCE [LARGE SCALE GENOMIC DNA]</scope>
    <source>
        <strain evidence="3">ATCC 33959 / DSM 4427 / JCM 8863 / NBRC 102184 / NCIMB 2188 / Ma 2.38</strain>
    </source>
</reference>
<dbReference type="Proteomes" id="UP000011571">
    <property type="component" value="Unassembled WGS sequence"/>
</dbReference>
<dbReference type="InterPro" id="IPR023485">
    <property type="entry name" value="Ptyr_pPase"/>
</dbReference>
<dbReference type="PATRIC" id="fig|1227459.3.peg.3609"/>
<dbReference type="SUPFAM" id="SSF52788">
    <property type="entry name" value="Phosphotyrosine protein phosphatases I"/>
    <property type="match status" value="1"/>
</dbReference>
<keyword evidence="3" id="KW-1185">Reference proteome</keyword>
<evidence type="ECO:0000259" key="1">
    <source>
        <dbReference type="SMART" id="SM00226"/>
    </source>
</evidence>